<keyword evidence="2" id="KW-0472">Membrane</keyword>
<organism evidence="3 4">
    <name type="scientific">Nocardioides plantarum</name>
    <dbReference type="NCBI Taxonomy" id="29299"/>
    <lineage>
        <taxon>Bacteria</taxon>
        <taxon>Bacillati</taxon>
        <taxon>Actinomycetota</taxon>
        <taxon>Actinomycetes</taxon>
        <taxon>Propionibacteriales</taxon>
        <taxon>Nocardioidaceae</taxon>
        <taxon>Nocardioides</taxon>
    </lineage>
</organism>
<gene>
    <name evidence="3" type="ORF">ACFFRI_00770</name>
</gene>
<keyword evidence="2" id="KW-0812">Transmembrane</keyword>
<comment type="caution">
    <text evidence="3">The sequence shown here is derived from an EMBL/GenBank/DDBJ whole genome shotgun (WGS) entry which is preliminary data.</text>
</comment>
<evidence type="ECO:0000256" key="1">
    <source>
        <dbReference type="SAM" id="MobiDB-lite"/>
    </source>
</evidence>
<dbReference type="RefSeq" id="WP_140008626.1">
    <property type="nucleotide sequence ID" value="NZ_JBHMDG010000001.1"/>
</dbReference>
<dbReference type="Proteomes" id="UP001589750">
    <property type="component" value="Unassembled WGS sequence"/>
</dbReference>
<feature type="compositionally biased region" description="Polar residues" evidence="1">
    <location>
        <begin position="74"/>
        <end position="98"/>
    </location>
</feature>
<dbReference type="EMBL" id="JBHMDG010000001">
    <property type="protein sequence ID" value="MFB9311559.1"/>
    <property type="molecule type" value="Genomic_DNA"/>
</dbReference>
<accession>A0ABV5K7B9</accession>
<evidence type="ECO:0000256" key="2">
    <source>
        <dbReference type="SAM" id="Phobius"/>
    </source>
</evidence>
<proteinExistence type="predicted"/>
<evidence type="ECO:0000313" key="4">
    <source>
        <dbReference type="Proteomes" id="UP001589750"/>
    </source>
</evidence>
<keyword evidence="2" id="KW-1133">Transmembrane helix</keyword>
<evidence type="ECO:0000313" key="3">
    <source>
        <dbReference type="EMBL" id="MFB9311559.1"/>
    </source>
</evidence>
<feature type="compositionally biased region" description="Polar residues" evidence="1">
    <location>
        <begin position="55"/>
        <end position="64"/>
    </location>
</feature>
<reference evidence="3 4" key="1">
    <citation type="submission" date="2024-09" db="EMBL/GenBank/DDBJ databases">
        <authorList>
            <person name="Sun Q."/>
            <person name="Mori K."/>
        </authorList>
    </citation>
    <scope>NUCLEOTIDE SEQUENCE [LARGE SCALE GENOMIC DNA]</scope>
    <source>
        <strain evidence="3 4">JCM 9626</strain>
    </source>
</reference>
<sequence>MSDQLPDEPDQPENRALPVLWGVLALVAVAVIVGGVLAVGASLATKATGLASDGEATSNSTQRGETLYLPTPSEVGSSPPITLSNGTEPELPSSTYSDTPAAPKSEITLSSDQTQVGAMEKIYLNGTYPGGDGAVLQVQQYKDGGWSDFPVNVSVSGDQFSTFIQAGQLGENRFRVVDTDSDKTSDEVVVTIS</sequence>
<protein>
    <recommendedName>
        <fullName evidence="5">Bacterial spore germination immunoglobulin-like domain-containing protein</fullName>
    </recommendedName>
</protein>
<feature type="region of interest" description="Disordered" evidence="1">
    <location>
        <begin position="50"/>
        <end position="106"/>
    </location>
</feature>
<evidence type="ECO:0008006" key="5">
    <source>
        <dbReference type="Google" id="ProtNLM"/>
    </source>
</evidence>
<name>A0ABV5K7B9_9ACTN</name>
<keyword evidence="4" id="KW-1185">Reference proteome</keyword>
<feature type="transmembrane region" description="Helical" evidence="2">
    <location>
        <begin position="20"/>
        <end position="44"/>
    </location>
</feature>